<dbReference type="Proteomes" id="UP000053584">
    <property type="component" value="Unassembled WGS sequence"/>
</dbReference>
<gene>
    <name evidence="1" type="ORF">N308_00892</name>
</gene>
<name>A0A093HJC4_STRCA</name>
<accession>A0A093HJC4</accession>
<feature type="non-terminal residue" evidence="1">
    <location>
        <position position="88"/>
    </location>
</feature>
<sequence length="88" mass="10232">MVVLSGFKITLARSLFTCSARRIRIRRENALERKKDAARRDGFQPVIIEIEENHLWFGSLQDEITKLFHFQTGLEGQLQLRAFDNNIG</sequence>
<reference evidence="1 2" key="1">
    <citation type="submission" date="2014-04" db="EMBL/GenBank/DDBJ databases">
        <title>Genome evolution of avian class.</title>
        <authorList>
            <person name="Zhang G."/>
            <person name="Li C."/>
        </authorList>
    </citation>
    <scope>NUCLEOTIDE SEQUENCE [LARGE SCALE GENOMIC DNA]</scope>
    <source>
        <strain evidence="1">BGI_N308</strain>
    </source>
</reference>
<keyword evidence="2" id="KW-1185">Reference proteome</keyword>
<dbReference type="EMBL" id="KL206367">
    <property type="protein sequence ID" value="KFV81821.1"/>
    <property type="molecule type" value="Genomic_DNA"/>
</dbReference>
<evidence type="ECO:0000313" key="1">
    <source>
        <dbReference type="EMBL" id="KFV81821.1"/>
    </source>
</evidence>
<organism evidence="1 2">
    <name type="scientific">Struthio camelus australis</name>
    <dbReference type="NCBI Taxonomy" id="441894"/>
    <lineage>
        <taxon>Eukaryota</taxon>
        <taxon>Metazoa</taxon>
        <taxon>Chordata</taxon>
        <taxon>Craniata</taxon>
        <taxon>Vertebrata</taxon>
        <taxon>Euteleostomi</taxon>
        <taxon>Archelosauria</taxon>
        <taxon>Archosauria</taxon>
        <taxon>Dinosauria</taxon>
        <taxon>Saurischia</taxon>
        <taxon>Theropoda</taxon>
        <taxon>Coelurosauria</taxon>
        <taxon>Aves</taxon>
        <taxon>Palaeognathae</taxon>
        <taxon>Struthioniformes</taxon>
        <taxon>Struthionidae</taxon>
        <taxon>Struthio</taxon>
    </lineage>
</organism>
<evidence type="ECO:0000313" key="2">
    <source>
        <dbReference type="Proteomes" id="UP000053584"/>
    </source>
</evidence>
<protein>
    <submittedName>
        <fullName evidence="1">Uncharacterized protein</fullName>
    </submittedName>
</protein>
<proteinExistence type="predicted"/>
<dbReference type="AlphaFoldDB" id="A0A093HJC4"/>